<protein>
    <submittedName>
        <fullName evidence="2">Uncharacterized protein</fullName>
    </submittedName>
</protein>
<dbReference type="EnsemblProtists" id="HpaT806908">
    <property type="protein sequence ID" value="HpaP806908"/>
    <property type="gene ID" value="HpaG806908"/>
</dbReference>
<reference evidence="2" key="2">
    <citation type="submission" date="2015-06" db="UniProtKB">
        <authorList>
            <consortium name="EnsemblProtists"/>
        </authorList>
    </citation>
    <scope>IDENTIFICATION</scope>
    <source>
        <strain evidence="2">Emoy2</strain>
    </source>
</reference>
<feature type="compositionally biased region" description="Acidic residues" evidence="1">
    <location>
        <begin position="15"/>
        <end position="25"/>
    </location>
</feature>
<accession>M4BKH5</accession>
<evidence type="ECO:0000313" key="3">
    <source>
        <dbReference type="Proteomes" id="UP000011713"/>
    </source>
</evidence>
<dbReference type="VEuPathDB" id="FungiDB:HpaG806908"/>
<dbReference type="HOGENOM" id="CLU_1291164_0_0_1"/>
<proteinExistence type="predicted"/>
<dbReference type="EMBL" id="JH598357">
    <property type="status" value="NOT_ANNOTATED_CDS"/>
    <property type="molecule type" value="Genomic_DNA"/>
</dbReference>
<feature type="compositionally biased region" description="Polar residues" evidence="1">
    <location>
        <begin position="1"/>
        <end position="11"/>
    </location>
</feature>
<sequence length="267" mass="29780">MATSNNSTTLSDLVGIEEEEVDYGSDVESKASTPVRDDMSRQAPSPFPECRAADALTALHVTPDAGSAIIPNPLDKQKSSCSNNERALSADLRSWRHSEVIITMCSPLLVWRNVSYRLWANLWHRGSLHRQPLHLKRSKRELASEEDSAFIRWVHSARRLSSMNDLRASADKADGRLERKLHYEFTKLRARERGQLRSMFHSNYDPAVPISASSQQYLFVNPPDAPITDEKSEGLQVGPDYGAENVHGILAILSKGPRGFGSRGEQS</sequence>
<dbReference type="InParanoid" id="M4BKH5"/>
<evidence type="ECO:0000256" key="1">
    <source>
        <dbReference type="SAM" id="MobiDB-lite"/>
    </source>
</evidence>
<keyword evidence="3" id="KW-1185">Reference proteome</keyword>
<name>M4BKH5_HYAAE</name>
<feature type="region of interest" description="Disordered" evidence="1">
    <location>
        <begin position="1"/>
        <end position="46"/>
    </location>
</feature>
<organism evidence="2 3">
    <name type="scientific">Hyaloperonospora arabidopsidis (strain Emoy2)</name>
    <name type="common">Downy mildew agent</name>
    <name type="synonym">Peronospora arabidopsidis</name>
    <dbReference type="NCBI Taxonomy" id="559515"/>
    <lineage>
        <taxon>Eukaryota</taxon>
        <taxon>Sar</taxon>
        <taxon>Stramenopiles</taxon>
        <taxon>Oomycota</taxon>
        <taxon>Peronosporomycetes</taxon>
        <taxon>Peronosporales</taxon>
        <taxon>Peronosporaceae</taxon>
        <taxon>Hyaloperonospora</taxon>
    </lineage>
</organism>
<evidence type="ECO:0000313" key="2">
    <source>
        <dbReference type="EnsemblProtists" id="HpaP806908"/>
    </source>
</evidence>
<dbReference type="AlphaFoldDB" id="M4BKH5"/>
<dbReference type="Proteomes" id="UP000011713">
    <property type="component" value="Unassembled WGS sequence"/>
</dbReference>
<reference evidence="3" key="1">
    <citation type="journal article" date="2010" name="Science">
        <title>Signatures of adaptation to obligate biotrophy in the Hyaloperonospora arabidopsidis genome.</title>
        <authorList>
            <person name="Baxter L."/>
            <person name="Tripathy S."/>
            <person name="Ishaque N."/>
            <person name="Boot N."/>
            <person name="Cabral A."/>
            <person name="Kemen E."/>
            <person name="Thines M."/>
            <person name="Ah-Fong A."/>
            <person name="Anderson R."/>
            <person name="Badejoko W."/>
            <person name="Bittner-Eddy P."/>
            <person name="Boore J.L."/>
            <person name="Chibucos M.C."/>
            <person name="Coates M."/>
            <person name="Dehal P."/>
            <person name="Delehaunty K."/>
            <person name="Dong S."/>
            <person name="Downton P."/>
            <person name="Dumas B."/>
            <person name="Fabro G."/>
            <person name="Fronick C."/>
            <person name="Fuerstenberg S.I."/>
            <person name="Fulton L."/>
            <person name="Gaulin E."/>
            <person name="Govers F."/>
            <person name="Hughes L."/>
            <person name="Humphray S."/>
            <person name="Jiang R.H."/>
            <person name="Judelson H."/>
            <person name="Kamoun S."/>
            <person name="Kyung K."/>
            <person name="Meijer H."/>
            <person name="Minx P."/>
            <person name="Morris P."/>
            <person name="Nelson J."/>
            <person name="Phuntumart V."/>
            <person name="Qutob D."/>
            <person name="Rehmany A."/>
            <person name="Rougon-Cardoso A."/>
            <person name="Ryden P."/>
            <person name="Torto-Alalibo T."/>
            <person name="Studholme D."/>
            <person name="Wang Y."/>
            <person name="Win J."/>
            <person name="Wood J."/>
            <person name="Clifton S.W."/>
            <person name="Rogers J."/>
            <person name="Van den Ackerveken G."/>
            <person name="Jones J.D."/>
            <person name="McDowell J.M."/>
            <person name="Beynon J."/>
            <person name="Tyler B.M."/>
        </authorList>
    </citation>
    <scope>NUCLEOTIDE SEQUENCE [LARGE SCALE GENOMIC DNA]</scope>
    <source>
        <strain evidence="3">Emoy2</strain>
    </source>
</reference>